<dbReference type="Gene3D" id="3.30.160.390">
    <property type="entry name" value="Integrase, DNA-binding domain"/>
    <property type="match status" value="1"/>
</dbReference>
<feature type="domain" description="Tyr recombinase" evidence="5">
    <location>
        <begin position="200"/>
        <end position="384"/>
    </location>
</feature>
<dbReference type="PROSITE" id="PS51898">
    <property type="entry name" value="TYR_RECOMBINASE"/>
    <property type="match status" value="1"/>
</dbReference>
<evidence type="ECO:0000256" key="1">
    <source>
        <dbReference type="ARBA" id="ARBA00008857"/>
    </source>
</evidence>
<dbReference type="InterPro" id="IPR013762">
    <property type="entry name" value="Integrase-like_cat_sf"/>
</dbReference>
<dbReference type="AlphaFoldDB" id="A0A378VPT2"/>
<dbReference type="InterPro" id="IPR010998">
    <property type="entry name" value="Integrase_recombinase_N"/>
</dbReference>
<dbReference type="Gene3D" id="1.10.150.130">
    <property type="match status" value="1"/>
</dbReference>
<dbReference type="InterPro" id="IPR011010">
    <property type="entry name" value="DNA_brk_join_enz"/>
</dbReference>
<protein>
    <submittedName>
        <fullName evidence="6">Putative phage integrase, putative phage associated protein</fullName>
    </submittedName>
</protein>
<dbReference type="PANTHER" id="PTHR30629:SF2">
    <property type="entry name" value="PROPHAGE INTEGRASE INTS-RELATED"/>
    <property type="match status" value="1"/>
</dbReference>
<gene>
    <name evidence="6" type="primary">intA_2</name>
    <name evidence="6" type="ORF">NCTC8554_00699</name>
</gene>
<dbReference type="Gene3D" id="1.10.443.10">
    <property type="entry name" value="Intergrase catalytic core"/>
    <property type="match status" value="1"/>
</dbReference>
<dbReference type="EMBL" id="UGRP01000001">
    <property type="protein sequence ID" value="SUA19014.1"/>
    <property type="molecule type" value="Genomic_DNA"/>
</dbReference>
<dbReference type="InterPro" id="IPR050808">
    <property type="entry name" value="Phage_Integrase"/>
</dbReference>
<dbReference type="PANTHER" id="PTHR30629">
    <property type="entry name" value="PROPHAGE INTEGRASE"/>
    <property type="match status" value="1"/>
</dbReference>
<proteinExistence type="inferred from homology"/>
<keyword evidence="4" id="KW-0233">DNA recombination</keyword>
<dbReference type="Proteomes" id="UP000254176">
    <property type="component" value="Unassembled WGS sequence"/>
</dbReference>
<evidence type="ECO:0000313" key="7">
    <source>
        <dbReference type="Proteomes" id="UP000254176"/>
    </source>
</evidence>
<keyword evidence="2" id="KW-0229">DNA integration</keyword>
<dbReference type="GO" id="GO:0006310">
    <property type="term" value="P:DNA recombination"/>
    <property type="evidence" value="ECO:0007669"/>
    <property type="project" value="UniProtKB-KW"/>
</dbReference>
<dbReference type="InterPro" id="IPR053876">
    <property type="entry name" value="Phage_int_M"/>
</dbReference>
<sequence length="398" mass="45643">MAKIITPLSANQVKNAKPRDKLYKLSDGGGLALWIYPTGGRSWKLSFVQDGRQQTISLGRYPDFSLADAREWREEVRRKRAHGENVVNKKVRADFAFEKVARDWFVRWSKGRSEKYAGQVMRNFERWVFPAIGNLDIRQVRTADVVGCLRVMEVRGIVDTLRKTKNSLKMVFAFAVGSGMMEINPVAQIGSGVFERAKTGNMAALSPSELPRLIDFLEQRNEFAVYAGRVRIHPVTRLCIYWLLLTMTRIQEAALMEWSELDGEVWRIPAERKKERRGHDVPLSRAMQWVLDQARALNVNGRFVFESVNFQGHINKESPRVAMQRAGLDTTAHGLRSLARTYLREVLKVDNDVAEKLLAHSLGTRTQTAYNRSELWEERKDALERWGNDVLRLAKNGK</sequence>
<dbReference type="GO" id="GO:0015074">
    <property type="term" value="P:DNA integration"/>
    <property type="evidence" value="ECO:0007669"/>
    <property type="project" value="UniProtKB-KW"/>
</dbReference>
<evidence type="ECO:0000256" key="3">
    <source>
        <dbReference type="ARBA" id="ARBA00023125"/>
    </source>
</evidence>
<name>A0A378VPT2_NEIME</name>
<dbReference type="Pfam" id="PF13356">
    <property type="entry name" value="Arm-DNA-bind_3"/>
    <property type="match status" value="1"/>
</dbReference>
<evidence type="ECO:0000259" key="5">
    <source>
        <dbReference type="PROSITE" id="PS51898"/>
    </source>
</evidence>
<organism evidence="6 7">
    <name type="scientific">Neisseria meningitidis</name>
    <dbReference type="NCBI Taxonomy" id="487"/>
    <lineage>
        <taxon>Bacteria</taxon>
        <taxon>Pseudomonadati</taxon>
        <taxon>Pseudomonadota</taxon>
        <taxon>Betaproteobacteria</taxon>
        <taxon>Neisseriales</taxon>
        <taxon>Neisseriaceae</taxon>
        <taxon>Neisseria</taxon>
    </lineage>
</organism>
<keyword evidence="3" id="KW-0238">DNA-binding</keyword>
<dbReference type="GO" id="GO:0003677">
    <property type="term" value="F:DNA binding"/>
    <property type="evidence" value="ECO:0007669"/>
    <property type="project" value="UniProtKB-KW"/>
</dbReference>
<dbReference type="Pfam" id="PF22022">
    <property type="entry name" value="Phage_int_M"/>
    <property type="match status" value="1"/>
</dbReference>
<comment type="similarity">
    <text evidence="1">Belongs to the 'phage' integrase family.</text>
</comment>
<dbReference type="InterPro" id="IPR025166">
    <property type="entry name" value="Integrase_DNA_bind_dom"/>
</dbReference>
<reference evidence="6 7" key="1">
    <citation type="submission" date="2018-06" db="EMBL/GenBank/DDBJ databases">
        <authorList>
            <consortium name="Pathogen Informatics"/>
            <person name="Doyle S."/>
        </authorList>
    </citation>
    <scope>NUCLEOTIDE SEQUENCE [LARGE SCALE GENOMIC DNA]</scope>
    <source>
        <strain evidence="6 7">NCTC8554</strain>
    </source>
</reference>
<evidence type="ECO:0000256" key="4">
    <source>
        <dbReference type="ARBA" id="ARBA00023172"/>
    </source>
</evidence>
<dbReference type="CDD" id="cd00801">
    <property type="entry name" value="INT_P4_C"/>
    <property type="match status" value="1"/>
</dbReference>
<accession>A0A378VPT2</accession>
<dbReference type="RefSeq" id="WP_002256552.1">
    <property type="nucleotide sequence ID" value="NZ_CP020401.2"/>
</dbReference>
<dbReference type="SUPFAM" id="SSF56349">
    <property type="entry name" value="DNA breaking-rejoining enzymes"/>
    <property type="match status" value="1"/>
</dbReference>
<dbReference type="Pfam" id="PF00589">
    <property type="entry name" value="Phage_integrase"/>
    <property type="match status" value="1"/>
</dbReference>
<dbReference type="InterPro" id="IPR002104">
    <property type="entry name" value="Integrase_catalytic"/>
</dbReference>
<evidence type="ECO:0000256" key="2">
    <source>
        <dbReference type="ARBA" id="ARBA00022908"/>
    </source>
</evidence>
<evidence type="ECO:0000313" key="6">
    <source>
        <dbReference type="EMBL" id="SUA19014.1"/>
    </source>
</evidence>
<dbReference type="InterPro" id="IPR038488">
    <property type="entry name" value="Integrase_DNA-bd_sf"/>
</dbReference>